<evidence type="ECO:0000256" key="1">
    <source>
        <dbReference type="SAM" id="Coils"/>
    </source>
</evidence>
<sequence length="96" mass="11579">TNNSARVKTLLFYGAKAFYIFFLLSFPSIFTCPVFSDSETCVMWHISQEYNLFTSLFRIEMLLYRHQRLRLESLKDKVRYLQEENDNLKCKLKFCE</sequence>
<dbReference type="AlphaFoldDB" id="A0A162CY61"/>
<feature type="non-terminal residue" evidence="3">
    <location>
        <position position="96"/>
    </location>
</feature>
<dbReference type="EMBL" id="LRGB01026228">
    <property type="protein sequence ID" value="KZR96064.1"/>
    <property type="molecule type" value="Genomic_DNA"/>
</dbReference>
<feature type="non-terminal residue" evidence="3">
    <location>
        <position position="1"/>
    </location>
</feature>
<feature type="coiled-coil region" evidence="1">
    <location>
        <begin position="64"/>
        <end position="91"/>
    </location>
</feature>
<feature type="transmembrane region" description="Helical" evidence="2">
    <location>
        <begin position="12"/>
        <end position="30"/>
    </location>
</feature>
<accession>A0A162CY61</accession>
<keyword evidence="2" id="KW-1133">Transmembrane helix</keyword>
<dbReference type="Proteomes" id="UP000076858">
    <property type="component" value="Unassembled WGS sequence"/>
</dbReference>
<proteinExistence type="predicted"/>
<reference evidence="3 4" key="1">
    <citation type="submission" date="2016-03" db="EMBL/GenBank/DDBJ databases">
        <title>EvidentialGene: Evidence-directed Construction of Genes on Genomes.</title>
        <authorList>
            <person name="Gilbert D.G."/>
            <person name="Choi J.-H."/>
            <person name="Mockaitis K."/>
            <person name="Colbourne J."/>
            <person name="Pfrender M."/>
        </authorList>
    </citation>
    <scope>NUCLEOTIDE SEQUENCE [LARGE SCALE GENOMIC DNA]</scope>
    <source>
        <strain evidence="3 4">Xinb3</strain>
        <tissue evidence="3">Complete organism</tissue>
    </source>
</reference>
<organism evidence="3 4">
    <name type="scientific">Daphnia magna</name>
    <dbReference type="NCBI Taxonomy" id="35525"/>
    <lineage>
        <taxon>Eukaryota</taxon>
        <taxon>Metazoa</taxon>
        <taxon>Ecdysozoa</taxon>
        <taxon>Arthropoda</taxon>
        <taxon>Crustacea</taxon>
        <taxon>Branchiopoda</taxon>
        <taxon>Diplostraca</taxon>
        <taxon>Cladocera</taxon>
        <taxon>Anomopoda</taxon>
        <taxon>Daphniidae</taxon>
        <taxon>Daphnia</taxon>
    </lineage>
</organism>
<comment type="caution">
    <text evidence="3">The sequence shown here is derived from an EMBL/GenBank/DDBJ whole genome shotgun (WGS) entry which is preliminary data.</text>
</comment>
<keyword evidence="2" id="KW-0472">Membrane</keyword>
<keyword evidence="1" id="KW-0175">Coiled coil</keyword>
<name>A0A162CY61_9CRUS</name>
<evidence type="ECO:0000313" key="4">
    <source>
        <dbReference type="Proteomes" id="UP000076858"/>
    </source>
</evidence>
<evidence type="ECO:0000313" key="3">
    <source>
        <dbReference type="EMBL" id="KZR96064.1"/>
    </source>
</evidence>
<keyword evidence="2" id="KW-0812">Transmembrane</keyword>
<evidence type="ECO:0000256" key="2">
    <source>
        <dbReference type="SAM" id="Phobius"/>
    </source>
</evidence>
<keyword evidence="4" id="KW-1185">Reference proteome</keyword>
<gene>
    <name evidence="3" type="ORF">APZ42_009814</name>
</gene>
<protein>
    <submittedName>
        <fullName evidence="3">Uncharacterized protein</fullName>
    </submittedName>
</protein>